<protein>
    <submittedName>
        <fullName evidence="5">Jg12930 protein</fullName>
    </submittedName>
</protein>
<dbReference type="InterPro" id="IPR050502">
    <property type="entry name" value="Euk_RNA-bind_prot"/>
</dbReference>
<dbReference type="SMART" id="SM00360">
    <property type="entry name" value="RRM"/>
    <property type="match status" value="1"/>
</dbReference>
<feature type="region of interest" description="Disordered" evidence="3">
    <location>
        <begin position="321"/>
        <end position="340"/>
    </location>
</feature>
<feature type="region of interest" description="Disordered" evidence="3">
    <location>
        <begin position="228"/>
        <end position="272"/>
    </location>
</feature>
<reference evidence="5" key="1">
    <citation type="submission" date="2022-03" db="EMBL/GenBank/DDBJ databases">
        <authorList>
            <person name="Lindestad O."/>
        </authorList>
    </citation>
    <scope>NUCLEOTIDE SEQUENCE</scope>
</reference>
<dbReference type="Proteomes" id="UP000838756">
    <property type="component" value="Unassembled WGS sequence"/>
</dbReference>
<comment type="caution">
    <text evidence="5">The sequence shown here is derived from an EMBL/GenBank/DDBJ whole genome shotgun (WGS) entry which is preliminary data.</text>
</comment>
<keyword evidence="6" id="KW-1185">Reference proteome</keyword>
<evidence type="ECO:0000256" key="3">
    <source>
        <dbReference type="SAM" id="MobiDB-lite"/>
    </source>
</evidence>
<feature type="region of interest" description="Disordered" evidence="3">
    <location>
        <begin position="76"/>
        <end position="130"/>
    </location>
</feature>
<sequence>MVGQTKVFVGSLPQGSKPEELRKLFERFGVVTECDIMNRCGFVHMQTEEQASAAIRDLHNSTFNGALITVERGRIKERGGPRGGGRGGMRGGMRGLDRRGGMRAGPPRDAPYPPVRDRGMGGPMRGPPMGGMSMRNGGSYDRSMDRSPMGGGSYDDRYNGYGGEDRRGFALMDSRGARDPYAVPPPMYPDDRRSYAAPVDDMAAMYPDERRAPMYPDERDMMDRRPMSSAYDRAPPRVAPVGNGDIYSRRAEPSMRASNGATSGYDRDPYAQQYPPMGRGVLSVVTTCGRCCGATGGDARRKRQACETACFCVAAAARRGATSGHASTERSPPTGADTVRSDALRRGRVLRVPSIATNENGHDRSSALV</sequence>
<feature type="domain" description="RRM" evidence="4">
    <location>
        <begin position="5"/>
        <end position="75"/>
    </location>
</feature>
<dbReference type="InterPro" id="IPR012677">
    <property type="entry name" value="Nucleotide-bd_a/b_plait_sf"/>
</dbReference>
<dbReference type="EMBL" id="CAKXAJ010026404">
    <property type="protein sequence ID" value="CAH2267853.1"/>
    <property type="molecule type" value="Genomic_DNA"/>
</dbReference>
<dbReference type="AlphaFoldDB" id="A0A8S4SMB7"/>
<gene>
    <name evidence="5" type="primary">jg12930</name>
    <name evidence="5" type="ORF">PAEG_LOCUS26335</name>
</gene>
<name>A0A8S4SMB7_9NEOP</name>
<accession>A0A8S4SMB7</accession>
<dbReference type="InterPro" id="IPR000504">
    <property type="entry name" value="RRM_dom"/>
</dbReference>
<dbReference type="GO" id="GO:0003729">
    <property type="term" value="F:mRNA binding"/>
    <property type="evidence" value="ECO:0007669"/>
    <property type="project" value="TreeGrafter"/>
</dbReference>
<organism evidence="5 6">
    <name type="scientific">Pararge aegeria aegeria</name>
    <dbReference type="NCBI Taxonomy" id="348720"/>
    <lineage>
        <taxon>Eukaryota</taxon>
        <taxon>Metazoa</taxon>
        <taxon>Ecdysozoa</taxon>
        <taxon>Arthropoda</taxon>
        <taxon>Hexapoda</taxon>
        <taxon>Insecta</taxon>
        <taxon>Pterygota</taxon>
        <taxon>Neoptera</taxon>
        <taxon>Endopterygota</taxon>
        <taxon>Lepidoptera</taxon>
        <taxon>Glossata</taxon>
        <taxon>Ditrysia</taxon>
        <taxon>Papilionoidea</taxon>
        <taxon>Nymphalidae</taxon>
        <taxon>Satyrinae</taxon>
        <taxon>Satyrini</taxon>
        <taxon>Parargina</taxon>
        <taxon>Pararge</taxon>
    </lineage>
</organism>
<dbReference type="CDD" id="cd12343">
    <property type="entry name" value="RRM1_2_CoAA_like"/>
    <property type="match status" value="1"/>
</dbReference>
<dbReference type="PANTHER" id="PTHR48025">
    <property type="entry name" value="OS02G0815200 PROTEIN"/>
    <property type="match status" value="1"/>
</dbReference>
<evidence type="ECO:0000256" key="2">
    <source>
        <dbReference type="PROSITE-ProRule" id="PRU00176"/>
    </source>
</evidence>
<feature type="compositionally biased region" description="Basic and acidic residues" evidence="3">
    <location>
        <begin position="360"/>
        <end position="369"/>
    </location>
</feature>
<dbReference type="SUPFAM" id="SSF54928">
    <property type="entry name" value="RNA-binding domain, RBD"/>
    <property type="match status" value="1"/>
</dbReference>
<dbReference type="PANTHER" id="PTHR48025:SF1">
    <property type="entry name" value="RRM DOMAIN-CONTAINING PROTEIN"/>
    <property type="match status" value="1"/>
</dbReference>
<proteinExistence type="predicted"/>
<dbReference type="OrthoDB" id="1879688at2759"/>
<evidence type="ECO:0000313" key="5">
    <source>
        <dbReference type="EMBL" id="CAH2267853.1"/>
    </source>
</evidence>
<keyword evidence="1 2" id="KW-0694">RNA-binding</keyword>
<dbReference type="GO" id="GO:0005634">
    <property type="term" value="C:nucleus"/>
    <property type="evidence" value="ECO:0007669"/>
    <property type="project" value="TreeGrafter"/>
</dbReference>
<evidence type="ECO:0000256" key="1">
    <source>
        <dbReference type="ARBA" id="ARBA00022884"/>
    </source>
</evidence>
<dbReference type="Gene3D" id="3.30.70.330">
    <property type="match status" value="1"/>
</dbReference>
<dbReference type="PROSITE" id="PS50102">
    <property type="entry name" value="RRM"/>
    <property type="match status" value="1"/>
</dbReference>
<evidence type="ECO:0000259" key="4">
    <source>
        <dbReference type="PROSITE" id="PS50102"/>
    </source>
</evidence>
<feature type="region of interest" description="Disordered" evidence="3">
    <location>
        <begin position="350"/>
        <end position="369"/>
    </location>
</feature>
<feature type="compositionally biased region" description="Gly residues" evidence="3">
    <location>
        <begin position="81"/>
        <end position="94"/>
    </location>
</feature>
<dbReference type="InterPro" id="IPR035979">
    <property type="entry name" value="RBD_domain_sf"/>
</dbReference>
<evidence type="ECO:0000313" key="6">
    <source>
        <dbReference type="Proteomes" id="UP000838756"/>
    </source>
</evidence>
<dbReference type="Pfam" id="PF00076">
    <property type="entry name" value="RRM_1"/>
    <property type="match status" value="1"/>
</dbReference>